<dbReference type="PANTHER" id="PTHR34825">
    <property type="entry name" value="CONSERVED PROTEIN, WITH A WEAK D-GALACTARATE DEHYDRATASE/ALTRONATE HYDROLASE DOMAIN"/>
    <property type="match status" value="1"/>
</dbReference>
<organism evidence="2 3">
    <name type="scientific">Candidatus Marithioploca araucensis</name>
    <dbReference type="NCBI Taxonomy" id="70273"/>
    <lineage>
        <taxon>Bacteria</taxon>
        <taxon>Pseudomonadati</taxon>
        <taxon>Pseudomonadota</taxon>
        <taxon>Gammaproteobacteria</taxon>
        <taxon>Thiotrichales</taxon>
        <taxon>Thiotrichaceae</taxon>
        <taxon>Candidatus Marithioploca</taxon>
    </lineage>
</organism>
<dbReference type="InterPro" id="IPR012547">
    <property type="entry name" value="PDDEXK_9"/>
</dbReference>
<sequence length="518" mass="61280">DHTAYIEKLEQANEPYIFFLRPRRFGKSLFVSMLWHYYGLEFAEQFAPLFGNYYIGQHPTPKANSYAILYFEFSRIDTTTRESTFEGFLRNVVSGVHRFLETYTTLSKSDKKQILNQKSPESVLVKLFESYHESKIYILIDEYDHFANEIMAFNFDHFSDFVSRNGFVRKFYEAIKEATGRGIVTRFFATGVTPITLDSLTSGFNIAANLTTHFYFHEMMGFTESETSTLLKETAPQLSKHQRVLDDMKKWYNGYLFAPDAEFRLYNPDMVLYFLKEFAYKNTYPRTLIDINIASDYGKIRRLFRLGSSEHYQMVLEELIETGRVEALLTQQFSFEKPFDQDDFISLLFYLGLITIRGNDNIAQLKFSFPNYVIKELYWAFFLESVKEQYQLDFETTEVRKKMTQLAQDNNIKPFVSLTEKALKTLSNRDFISFDEKYIKALFVGFASLSNLYFIKSEPEMEQKYPDILFLYRQPYAPNYQFLFELKHLKKKQRQKLNGVRKEAINQIKGYKQFPEIQ</sequence>
<evidence type="ECO:0000313" key="2">
    <source>
        <dbReference type="EMBL" id="MDM8563290.1"/>
    </source>
</evidence>
<comment type="caution">
    <text evidence="2">The sequence shown here is derived from an EMBL/GenBank/DDBJ whole genome shotgun (WGS) entry which is preliminary data.</text>
</comment>
<feature type="domain" description="AAA-ATPase-like" evidence="1">
    <location>
        <begin position="1"/>
        <end position="201"/>
    </location>
</feature>
<evidence type="ECO:0000313" key="3">
    <source>
        <dbReference type="Proteomes" id="UP001171945"/>
    </source>
</evidence>
<dbReference type="PANTHER" id="PTHR34825:SF2">
    <property type="entry name" value="AAA-ATPASE-LIKE DOMAIN-CONTAINING PROTEIN"/>
    <property type="match status" value="1"/>
</dbReference>
<dbReference type="InterPro" id="IPR018631">
    <property type="entry name" value="AAA-ATPase-like_dom"/>
</dbReference>
<evidence type="ECO:0000259" key="1">
    <source>
        <dbReference type="Pfam" id="PF09820"/>
    </source>
</evidence>
<protein>
    <submittedName>
        <fullName evidence="2">AAA family ATPase</fullName>
    </submittedName>
</protein>
<dbReference type="Gene3D" id="3.40.50.300">
    <property type="entry name" value="P-loop containing nucleotide triphosphate hydrolases"/>
    <property type="match status" value="1"/>
</dbReference>
<dbReference type="Pfam" id="PF08011">
    <property type="entry name" value="PDDEXK_9"/>
    <property type="match status" value="1"/>
</dbReference>
<proteinExistence type="predicted"/>
<feature type="non-terminal residue" evidence="2">
    <location>
        <position position="1"/>
    </location>
</feature>
<dbReference type="EMBL" id="JAUCGM010000554">
    <property type="protein sequence ID" value="MDM8563290.1"/>
    <property type="molecule type" value="Genomic_DNA"/>
</dbReference>
<name>A0ABT7VUT7_9GAMM</name>
<reference evidence="2" key="1">
    <citation type="submission" date="2023-06" db="EMBL/GenBank/DDBJ databases">
        <title>Uncultivated large filamentous bacteria from sulfidic sediments reveal new species and different genomic features in energy metabolism and defense.</title>
        <authorList>
            <person name="Fonseca A."/>
        </authorList>
    </citation>
    <scope>NUCLEOTIDE SEQUENCE</scope>
    <source>
        <strain evidence="2">HSG4</strain>
    </source>
</reference>
<accession>A0ABT7VUT7</accession>
<dbReference type="Pfam" id="PF09820">
    <property type="entry name" value="AAA-ATPase_like"/>
    <property type="match status" value="1"/>
</dbReference>
<dbReference type="Proteomes" id="UP001171945">
    <property type="component" value="Unassembled WGS sequence"/>
</dbReference>
<gene>
    <name evidence="2" type="ORF">QUF54_08045</name>
</gene>
<feature type="non-terminal residue" evidence="2">
    <location>
        <position position="518"/>
    </location>
</feature>
<keyword evidence="3" id="KW-1185">Reference proteome</keyword>
<dbReference type="InterPro" id="IPR027417">
    <property type="entry name" value="P-loop_NTPase"/>
</dbReference>
<dbReference type="SUPFAM" id="SSF52540">
    <property type="entry name" value="P-loop containing nucleoside triphosphate hydrolases"/>
    <property type="match status" value="1"/>
</dbReference>